<gene>
    <name evidence="8" type="ORF">C8D82_10554</name>
</gene>
<evidence type="ECO:0000256" key="6">
    <source>
        <dbReference type="SAM" id="Phobius"/>
    </source>
</evidence>
<dbReference type="GO" id="GO:0004674">
    <property type="term" value="F:protein serine/threonine kinase activity"/>
    <property type="evidence" value="ECO:0007669"/>
    <property type="project" value="UniProtKB-KW"/>
</dbReference>
<protein>
    <submittedName>
        <fullName evidence="8">Serine/threonine protein kinase</fullName>
    </submittedName>
</protein>
<evidence type="ECO:0000256" key="5">
    <source>
        <dbReference type="SAM" id="MobiDB-lite"/>
    </source>
</evidence>
<dbReference type="GO" id="GO:0005524">
    <property type="term" value="F:ATP binding"/>
    <property type="evidence" value="ECO:0007669"/>
    <property type="project" value="UniProtKB-KW"/>
</dbReference>
<dbReference type="GeneID" id="78294373"/>
<dbReference type="CDD" id="cd18773">
    <property type="entry name" value="PDC1_HK_sensor"/>
    <property type="match status" value="1"/>
</dbReference>
<name>A0A2U1B7R6_9BACT</name>
<feature type="region of interest" description="Disordered" evidence="5">
    <location>
        <begin position="19"/>
        <end position="40"/>
    </location>
</feature>
<feature type="compositionally biased region" description="Polar residues" evidence="5">
    <location>
        <begin position="258"/>
        <end position="276"/>
    </location>
</feature>
<organism evidence="8 9">
    <name type="scientific">Victivallis vadensis</name>
    <dbReference type="NCBI Taxonomy" id="172901"/>
    <lineage>
        <taxon>Bacteria</taxon>
        <taxon>Pseudomonadati</taxon>
        <taxon>Lentisphaerota</taxon>
        <taxon>Lentisphaeria</taxon>
        <taxon>Victivallales</taxon>
        <taxon>Victivallaceae</taxon>
        <taxon>Victivallis</taxon>
    </lineage>
</organism>
<reference evidence="8 9" key="1">
    <citation type="submission" date="2018-04" db="EMBL/GenBank/DDBJ databases">
        <title>Genomic Encyclopedia of Type Strains, Phase IV (KMG-IV): sequencing the most valuable type-strain genomes for metagenomic binning, comparative biology and taxonomic classification.</title>
        <authorList>
            <person name="Goeker M."/>
        </authorList>
    </citation>
    <scope>NUCLEOTIDE SEQUENCE [LARGE SCALE GENOMIC DNA]</scope>
    <source>
        <strain evidence="8 9">DSM 14823</strain>
    </source>
</reference>
<dbReference type="OrthoDB" id="6111975at2"/>
<feature type="transmembrane region" description="Helical" evidence="6">
    <location>
        <begin position="356"/>
        <end position="375"/>
    </location>
</feature>
<dbReference type="PANTHER" id="PTHR43289:SF6">
    <property type="entry name" value="SERINE_THREONINE-PROTEIN KINASE NEKL-3"/>
    <property type="match status" value="1"/>
</dbReference>
<feature type="domain" description="Protein kinase" evidence="7">
    <location>
        <begin position="47"/>
        <end position="328"/>
    </location>
</feature>
<evidence type="ECO:0000313" key="9">
    <source>
        <dbReference type="Proteomes" id="UP000245959"/>
    </source>
</evidence>
<dbReference type="InterPro" id="IPR011009">
    <property type="entry name" value="Kinase-like_dom_sf"/>
</dbReference>
<keyword evidence="6" id="KW-0472">Membrane</keyword>
<evidence type="ECO:0000259" key="7">
    <source>
        <dbReference type="PROSITE" id="PS50011"/>
    </source>
</evidence>
<dbReference type="PROSITE" id="PS50011">
    <property type="entry name" value="PROTEIN_KINASE_DOM"/>
    <property type="match status" value="1"/>
</dbReference>
<accession>A0A2U1B7R6</accession>
<evidence type="ECO:0000256" key="1">
    <source>
        <dbReference type="ARBA" id="ARBA00022679"/>
    </source>
</evidence>
<keyword evidence="1" id="KW-0808">Transferase</keyword>
<keyword evidence="8" id="KW-0723">Serine/threonine-protein kinase</keyword>
<dbReference type="InterPro" id="IPR008271">
    <property type="entry name" value="Ser/Thr_kinase_AS"/>
</dbReference>
<dbReference type="EMBL" id="QEKH01000005">
    <property type="protein sequence ID" value="PVY44725.1"/>
    <property type="molecule type" value="Genomic_DNA"/>
</dbReference>
<keyword evidence="4" id="KW-0067">ATP-binding</keyword>
<evidence type="ECO:0000256" key="4">
    <source>
        <dbReference type="ARBA" id="ARBA00022840"/>
    </source>
</evidence>
<dbReference type="SUPFAM" id="SSF56112">
    <property type="entry name" value="Protein kinase-like (PK-like)"/>
    <property type="match status" value="1"/>
</dbReference>
<comment type="caution">
    <text evidence="8">The sequence shown here is derived from an EMBL/GenBank/DDBJ whole genome shotgun (WGS) entry which is preliminary data.</text>
</comment>
<dbReference type="SMART" id="SM00220">
    <property type="entry name" value="S_TKc"/>
    <property type="match status" value="1"/>
</dbReference>
<evidence type="ECO:0000256" key="3">
    <source>
        <dbReference type="ARBA" id="ARBA00022777"/>
    </source>
</evidence>
<proteinExistence type="predicted"/>
<feature type="region of interest" description="Disordered" evidence="5">
    <location>
        <begin position="258"/>
        <end position="277"/>
    </location>
</feature>
<dbReference type="InterPro" id="IPR000719">
    <property type="entry name" value="Prot_kinase_dom"/>
</dbReference>
<dbReference type="Gene3D" id="1.10.510.10">
    <property type="entry name" value="Transferase(Phosphotransferase) domain 1"/>
    <property type="match status" value="1"/>
</dbReference>
<dbReference type="AlphaFoldDB" id="A0A2U1B7R6"/>
<keyword evidence="6" id="KW-0812">Transmembrane</keyword>
<evidence type="ECO:0000313" key="8">
    <source>
        <dbReference type="EMBL" id="PVY44725.1"/>
    </source>
</evidence>
<dbReference type="CDD" id="cd14014">
    <property type="entry name" value="STKc_PknB_like"/>
    <property type="match status" value="1"/>
</dbReference>
<dbReference type="Gene3D" id="3.30.200.20">
    <property type="entry name" value="Phosphorylase Kinase, domain 1"/>
    <property type="match status" value="1"/>
</dbReference>
<dbReference type="RefSeq" id="WP_116883050.1">
    <property type="nucleotide sequence ID" value="NZ_CABMMC010000003.1"/>
</dbReference>
<sequence>MSSEKKPVDTDEIDATVVLAGNARQNTTRTEPAEESRAEVPESSRQFRFLCNFAAGGVGCVGKARDLFFDRIVAVKSLNEKFRDDPRAIEAFLEECRLNARLDHPSIVPVYAMGKDSAGHWEVMMKLINGTSLAQFIKAAREAYLHKQVSSRQEQHALISRLEYFLKVCEVVSYCHSQGIMHGDIKPGNIMMGEFGEVYLMDWGSAQALDTVPEHLSGTPNYLPPEFLRDRRTTPQVDIFSLGMVLFEIVTLRRSSSGNVSEEGSAPPGTSATVTRSDIRDSDSYRHYLPELKISNTVKAIIYKAIHPDPAQRYASVSALASDVRHFIYDEEVSAAPDGPVRKFSRVVYRNRIKSLLILGALFALLGLWLFYSYYRASEQEQLRSRALAQHLKFQSYTDQLAAAVEKKFLLAQAQLLLFADNLIEDMAEPYRSTSAFYDNDRFRSAETSPPGMQSSDYYPNPVNLRYMVRIPAEHPSAVRLELLGAKQYVEICNKIIRYDLSSHNINMPTREIHQLLFSAQNQVQRLFVAWADGVRYSYPGTYEDPASSAFSQCWSKLKETAGSQAISWSKPYRGVLDRHRINCRYPLYTTAKEFLGIAGLELRLEETFGPLVRAHRADPVHELYFVGRHNQVVAITGDGLFLANEDGRLPGGPPVQPLVRFANRLRRNRYQQFEADFNGKHYYVSGAPIQTVGGTLVQMIEENAFRTHRHHYENEN</sequence>
<keyword evidence="2" id="KW-0547">Nucleotide-binding</keyword>
<dbReference type="Proteomes" id="UP000245959">
    <property type="component" value="Unassembled WGS sequence"/>
</dbReference>
<keyword evidence="9" id="KW-1185">Reference proteome</keyword>
<keyword evidence="6" id="KW-1133">Transmembrane helix</keyword>
<dbReference type="Pfam" id="PF00069">
    <property type="entry name" value="Pkinase"/>
    <property type="match status" value="1"/>
</dbReference>
<dbReference type="PROSITE" id="PS00108">
    <property type="entry name" value="PROTEIN_KINASE_ST"/>
    <property type="match status" value="1"/>
</dbReference>
<evidence type="ECO:0000256" key="2">
    <source>
        <dbReference type="ARBA" id="ARBA00022741"/>
    </source>
</evidence>
<keyword evidence="3 8" id="KW-0418">Kinase</keyword>
<feature type="compositionally biased region" description="Basic and acidic residues" evidence="5">
    <location>
        <begin position="31"/>
        <end position="40"/>
    </location>
</feature>
<dbReference type="PANTHER" id="PTHR43289">
    <property type="entry name" value="MITOGEN-ACTIVATED PROTEIN KINASE KINASE KINASE 20-RELATED"/>
    <property type="match status" value="1"/>
</dbReference>